<evidence type="ECO:0000313" key="1">
    <source>
        <dbReference type="EMBL" id="VYT16040.1"/>
    </source>
</evidence>
<organism evidence="1">
    <name type="scientific">Akkermansia muciniphila</name>
    <dbReference type="NCBI Taxonomy" id="239935"/>
    <lineage>
        <taxon>Bacteria</taxon>
        <taxon>Pseudomonadati</taxon>
        <taxon>Verrucomicrobiota</taxon>
        <taxon>Verrucomicrobiia</taxon>
        <taxon>Verrucomicrobiales</taxon>
        <taxon>Akkermansiaceae</taxon>
        <taxon>Akkermansia</taxon>
    </lineage>
</organism>
<name>A0A6N2UEE2_9BACT</name>
<sequence>MPCKNITRYTYETTAFQGYRLAICKNKRLFTRYFSDSQYGGADAALQEAMRVRDNIFTLFEQGNLTVSQIFAKYTVRSRRQSAADRREKMIHGKRALGHVRQKAKVRS</sequence>
<protein>
    <submittedName>
        <fullName evidence="1">Uncharacterized protein</fullName>
    </submittedName>
</protein>
<dbReference type="RefSeq" id="WP_022395994.1">
    <property type="nucleotide sequence ID" value="NZ_PJKM01000002.1"/>
</dbReference>
<accession>A0A6N2UEE2</accession>
<dbReference type="AlphaFoldDB" id="A0A6N2UEE2"/>
<reference evidence="1" key="1">
    <citation type="submission" date="2019-11" db="EMBL/GenBank/DDBJ databases">
        <authorList>
            <person name="Feng L."/>
        </authorList>
    </citation>
    <scope>NUCLEOTIDE SEQUENCE</scope>
    <source>
        <strain evidence="1">AMuciniphilaLFYP55</strain>
    </source>
</reference>
<gene>
    <name evidence="1" type="ORF">AMLFYP55_00877</name>
</gene>
<dbReference type="EMBL" id="CACRSS010000016">
    <property type="protein sequence ID" value="VYT16040.1"/>
    <property type="molecule type" value="Genomic_DNA"/>
</dbReference>
<proteinExistence type="predicted"/>
<dbReference type="GeneID" id="84022785"/>